<keyword evidence="2" id="KW-0677">Repeat</keyword>
<protein>
    <submittedName>
        <fullName evidence="5">WD40 repeat-like protein</fullName>
    </submittedName>
</protein>
<evidence type="ECO:0000256" key="2">
    <source>
        <dbReference type="ARBA" id="ARBA00022737"/>
    </source>
</evidence>
<name>A0A6A5TAC9_9PLEO</name>
<dbReference type="Gene3D" id="2.130.10.10">
    <property type="entry name" value="YVTN repeat-like/Quinoprotein amine dehydrogenase"/>
    <property type="match status" value="1"/>
</dbReference>
<dbReference type="Proteomes" id="UP000800035">
    <property type="component" value="Unassembled WGS sequence"/>
</dbReference>
<dbReference type="PANTHER" id="PTHR14221">
    <property type="entry name" value="WD REPEAT DOMAIN 44"/>
    <property type="match status" value="1"/>
</dbReference>
<organism evidence="5 6">
    <name type="scientific">Byssothecium circinans</name>
    <dbReference type="NCBI Taxonomy" id="147558"/>
    <lineage>
        <taxon>Eukaryota</taxon>
        <taxon>Fungi</taxon>
        <taxon>Dikarya</taxon>
        <taxon>Ascomycota</taxon>
        <taxon>Pezizomycotina</taxon>
        <taxon>Dothideomycetes</taxon>
        <taxon>Pleosporomycetidae</taxon>
        <taxon>Pleosporales</taxon>
        <taxon>Massarineae</taxon>
        <taxon>Massarinaceae</taxon>
        <taxon>Byssothecium</taxon>
    </lineage>
</organism>
<evidence type="ECO:0000313" key="5">
    <source>
        <dbReference type="EMBL" id="KAF1949663.1"/>
    </source>
</evidence>
<dbReference type="InterPro" id="IPR020472">
    <property type="entry name" value="WD40_PAC1"/>
</dbReference>
<dbReference type="InterPro" id="IPR040324">
    <property type="entry name" value="WDR44/Dgr2"/>
</dbReference>
<evidence type="ECO:0000256" key="4">
    <source>
        <dbReference type="SAM" id="MobiDB-lite"/>
    </source>
</evidence>
<dbReference type="PRINTS" id="PR00320">
    <property type="entry name" value="GPROTEINBRPT"/>
</dbReference>
<feature type="region of interest" description="Disordered" evidence="4">
    <location>
        <begin position="498"/>
        <end position="541"/>
    </location>
</feature>
<evidence type="ECO:0000313" key="6">
    <source>
        <dbReference type="Proteomes" id="UP000800035"/>
    </source>
</evidence>
<feature type="repeat" description="WD" evidence="3">
    <location>
        <begin position="65"/>
        <end position="106"/>
    </location>
</feature>
<feature type="region of interest" description="Disordered" evidence="4">
    <location>
        <begin position="414"/>
        <end position="439"/>
    </location>
</feature>
<feature type="compositionally biased region" description="Low complexity" evidence="4">
    <location>
        <begin position="584"/>
        <end position="594"/>
    </location>
</feature>
<dbReference type="PANTHER" id="PTHR14221:SF0">
    <property type="entry name" value="WD REPEAT-CONTAINING PROTEIN 44"/>
    <property type="match status" value="1"/>
</dbReference>
<dbReference type="SUPFAM" id="SSF50978">
    <property type="entry name" value="WD40 repeat-like"/>
    <property type="match status" value="1"/>
</dbReference>
<dbReference type="Pfam" id="PF00400">
    <property type="entry name" value="WD40"/>
    <property type="match status" value="4"/>
</dbReference>
<keyword evidence="1 3" id="KW-0853">WD repeat</keyword>
<feature type="compositionally biased region" description="Polar residues" evidence="4">
    <location>
        <begin position="414"/>
        <end position="427"/>
    </location>
</feature>
<evidence type="ECO:0000256" key="1">
    <source>
        <dbReference type="ARBA" id="ARBA00022574"/>
    </source>
</evidence>
<proteinExistence type="predicted"/>
<accession>A0A6A5TAC9</accession>
<dbReference type="PROSITE" id="PS50294">
    <property type="entry name" value="WD_REPEATS_REGION"/>
    <property type="match status" value="3"/>
</dbReference>
<dbReference type="InterPro" id="IPR001680">
    <property type="entry name" value="WD40_rpt"/>
</dbReference>
<dbReference type="SMART" id="SM00320">
    <property type="entry name" value="WD40"/>
    <property type="match status" value="7"/>
</dbReference>
<reference evidence="5" key="1">
    <citation type="journal article" date="2020" name="Stud. Mycol.">
        <title>101 Dothideomycetes genomes: a test case for predicting lifestyles and emergence of pathogens.</title>
        <authorList>
            <person name="Haridas S."/>
            <person name="Albert R."/>
            <person name="Binder M."/>
            <person name="Bloem J."/>
            <person name="Labutti K."/>
            <person name="Salamov A."/>
            <person name="Andreopoulos B."/>
            <person name="Baker S."/>
            <person name="Barry K."/>
            <person name="Bills G."/>
            <person name="Bluhm B."/>
            <person name="Cannon C."/>
            <person name="Castanera R."/>
            <person name="Culley D."/>
            <person name="Daum C."/>
            <person name="Ezra D."/>
            <person name="Gonzalez J."/>
            <person name="Henrissat B."/>
            <person name="Kuo A."/>
            <person name="Liang C."/>
            <person name="Lipzen A."/>
            <person name="Lutzoni F."/>
            <person name="Magnuson J."/>
            <person name="Mondo S."/>
            <person name="Nolan M."/>
            <person name="Ohm R."/>
            <person name="Pangilinan J."/>
            <person name="Park H.-J."/>
            <person name="Ramirez L."/>
            <person name="Alfaro M."/>
            <person name="Sun H."/>
            <person name="Tritt A."/>
            <person name="Yoshinaga Y."/>
            <person name="Zwiers L.-H."/>
            <person name="Turgeon B."/>
            <person name="Goodwin S."/>
            <person name="Spatafora J."/>
            <person name="Crous P."/>
            <person name="Grigoriev I."/>
        </authorList>
    </citation>
    <scope>NUCLEOTIDE SEQUENCE</scope>
    <source>
        <strain evidence="5">CBS 675.92</strain>
    </source>
</reference>
<dbReference type="InterPro" id="IPR036322">
    <property type="entry name" value="WD40_repeat_dom_sf"/>
</dbReference>
<dbReference type="EMBL" id="ML977034">
    <property type="protein sequence ID" value="KAF1949663.1"/>
    <property type="molecule type" value="Genomic_DNA"/>
</dbReference>
<dbReference type="AlphaFoldDB" id="A0A6A5TAC9"/>
<keyword evidence="6" id="KW-1185">Reference proteome</keyword>
<sequence>MNAQLFTHNVDNLGFNPKYPQPPAYIKVRTKYKKEKEFDHLFLAQELKSRCAKGEGANPSPQSGTAASHNPIWVVEFSKDGKFLAAGGQDKVVRVWAVLSTAEERRAHELVEAEKKASGGGSMHLSAPVFQQKPVREYVGHTSTILDLSWSKNDFLLSSSMDKTVRLWHLSRNENLCTFKHSDFVPSIQFHPQDDRFFLAGSLDAKLRLWSIPDKSVAYWTQVNDMITSVAFTPDGKACIAGTLGGLCMFYETEGLKFQSQIHVKSTRGQNAKGSKITGIQTKTWSTGRDKGDVKILVTSNDSRVRVYSLRDNSLEMKFRAHENACSQIRATFTDDTEHIICGSEDRKAYIWSTSTPEGEKKNQRPVEMFEAHSSITTCAVIAPVKTRQLLSASEDPIFDLCNPPPVTLISREQSVHGGSQPPTDGSASGGGSALPTPAESTFTKVAESPAYIARSAHTDGNIVVTADYTGSIKVFRQDCAFAKRMRLATDKSDTASVFSKRTGTGSKMGGLGRSGSIISKSAPRVRRDSTSTQPPNERIMSWQRDLGFSGGQFEGGGAGNVTPRRSVASMARSVSPEKKRSRISVVSDSGSSSLKLGER</sequence>
<feature type="repeat" description="WD" evidence="3">
    <location>
        <begin position="178"/>
        <end position="212"/>
    </location>
</feature>
<evidence type="ECO:0000256" key="3">
    <source>
        <dbReference type="PROSITE-ProRule" id="PRU00221"/>
    </source>
</evidence>
<feature type="region of interest" description="Disordered" evidence="4">
    <location>
        <begin position="553"/>
        <end position="600"/>
    </location>
</feature>
<feature type="repeat" description="WD" evidence="3">
    <location>
        <begin position="138"/>
        <end position="178"/>
    </location>
</feature>
<feature type="compositionally biased region" description="Low complexity" evidence="4">
    <location>
        <begin position="565"/>
        <end position="575"/>
    </location>
</feature>
<dbReference type="OrthoDB" id="1932312at2759"/>
<dbReference type="PROSITE" id="PS50082">
    <property type="entry name" value="WD_REPEATS_2"/>
    <property type="match status" value="3"/>
</dbReference>
<dbReference type="InterPro" id="IPR015943">
    <property type="entry name" value="WD40/YVTN_repeat-like_dom_sf"/>
</dbReference>
<gene>
    <name evidence="5" type="ORF">CC80DRAFT_255149</name>
</gene>